<feature type="transmembrane region" description="Helical" evidence="1">
    <location>
        <begin position="158"/>
        <end position="179"/>
    </location>
</feature>
<organism evidence="2 3">
    <name type="scientific">Limosilactobacillus reuteri</name>
    <name type="common">Lactobacillus reuteri</name>
    <dbReference type="NCBI Taxonomy" id="1598"/>
    <lineage>
        <taxon>Bacteria</taxon>
        <taxon>Bacillati</taxon>
        <taxon>Bacillota</taxon>
        <taxon>Bacilli</taxon>
        <taxon>Lactobacillales</taxon>
        <taxon>Lactobacillaceae</taxon>
        <taxon>Limosilactobacillus</taxon>
    </lineage>
</organism>
<dbReference type="Proteomes" id="UP000244083">
    <property type="component" value="Unassembled WGS sequence"/>
</dbReference>
<keyword evidence="1" id="KW-0472">Membrane</keyword>
<feature type="transmembrane region" description="Helical" evidence="1">
    <location>
        <begin position="28"/>
        <end position="49"/>
    </location>
</feature>
<proteinExistence type="predicted"/>
<dbReference type="InterPro" id="IPR049458">
    <property type="entry name" value="EpsG-like"/>
</dbReference>
<dbReference type="EMBL" id="QAZN01000029">
    <property type="protein sequence ID" value="PTV01202.1"/>
    <property type="molecule type" value="Genomic_DNA"/>
</dbReference>
<feature type="transmembrane region" description="Helical" evidence="1">
    <location>
        <begin position="331"/>
        <end position="348"/>
    </location>
</feature>
<keyword evidence="1" id="KW-0812">Transmembrane</keyword>
<sequence>MLYIFLVSIGIILSLCNLTNNRIIKWMYTIAVLITMIYLMGTVSPYHSFDTSAYQFMYSLPPISHRFESGYMHLSYFFYVNGSTYETFRICSYALFVILMFIGVLQLTSNTIGFYSLYLIFPFFLDVTQVRQFFMFSLVVFGIGMLCTKSKLLKAIGVLSILISPLFQMSGIIYYLLLILTKVHYKKLIKIMNYLIWILPIVTLIIHYAHLNKVFSRGLSLILSSRSNATESVALYTQGSSFSVVILYILSIMISYFMFRNMILKLENYEVKRKLFLTSVFLIGILSIPLLASSSDFERFIRNSIFALIIVFSVYMFQLKKIGSNVWIKNWGIMVCILILVTSSWKYWDTSVTGRNQFLPYIIKIKNPNDL</sequence>
<gene>
    <name evidence="2" type="ORF">DB325_09815</name>
</gene>
<feature type="transmembrane region" description="Helical" evidence="1">
    <location>
        <begin position="191"/>
        <end position="211"/>
    </location>
</feature>
<evidence type="ECO:0000256" key="1">
    <source>
        <dbReference type="SAM" id="Phobius"/>
    </source>
</evidence>
<name>A0A2T5Q1C4_LIMRT</name>
<comment type="caution">
    <text evidence="2">The sequence shown here is derived from an EMBL/GenBank/DDBJ whole genome shotgun (WGS) entry which is preliminary data.</text>
</comment>
<feature type="transmembrane region" description="Helical" evidence="1">
    <location>
        <begin position="275"/>
        <end position="294"/>
    </location>
</feature>
<evidence type="ECO:0000313" key="2">
    <source>
        <dbReference type="EMBL" id="PTV01202.1"/>
    </source>
</evidence>
<feature type="transmembrane region" description="Helical" evidence="1">
    <location>
        <begin position="242"/>
        <end position="263"/>
    </location>
</feature>
<reference evidence="3" key="1">
    <citation type="submission" date="2018-04" db="EMBL/GenBank/DDBJ databases">
        <title>Draft Genome Sequences of 10 Lactobacillus Species from 22 Commercial Probiotic Products.</title>
        <authorList>
            <person name="Gangiredla J."/>
            <person name="Barnaba T.J."/>
            <person name="Mammel M.K."/>
            <person name="Lacher D.W."/>
            <person name="Elkins C.A."/>
            <person name="Lampel K.A."/>
            <person name="Whitehouse C.A."/>
            <person name="Tartera C."/>
        </authorList>
    </citation>
    <scope>NUCLEOTIDE SEQUENCE [LARGE SCALE GENOMIC DNA]</scope>
    <source>
        <strain evidence="3">DS12_10</strain>
    </source>
</reference>
<evidence type="ECO:0000313" key="3">
    <source>
        <dbReference type="Proteomes" id="UP000244083"/>
    </source>
</evidence>
<accession>A0A2T5Q1C4</accession>
<feature type="transmembrane region" description="Helical" evidence="1">
    <location>
        <begin position="300"/>
        <end position="319"/>
    </location>
</feature>
<feature type="transmembrane region" description="Helical" evidence="1">
    <location>
        <begin position="94"/>
        <end position="121"/>
    </location>
</feature>
<dbReference type="AlphaFoldDB" id="A0A2T5Q1C4"/>
<dbReference type="Pfam" id="PF14897">
    <property type="entry name" value="EpsG"/>
    <property type="match status" value="1"/>
</dbReference>
<protein>
    <submittedName>
        <fullName evidence="2">EpsG family protein</fullName>
    </submittedName>
</protein>
<keyword evidence="1" id="KW-1133">Transmembrane helix</keyword>